<dbReference type="AlphaFoldDB" id="A0AA38II51"/>
<keyword evidence="3" id="KW-1185">Reference proteome</keyword>
<name>A0AA38II51_9CUCU</name>
<dbReference type="EMBL" id="JALNTZ010000004">
    <property type="protein sequence ID" value="KAJ3655636.1"/>
    <property type="molecule type" value="Genomic_DNA"/>
</dbReference>
<evidence type="ECO:0000313" key="3">
    <source>
        <dbReference type="Proteomes" id="UP001168821"/>
    </source>
</evidence>
<accession>A0AA38II51</accession>
<proteinExistence type="predicted"/>
<feature type="region of interest" description="Disordered" evidence="1">
    <location>
        <begin position="66"/>
        <end position="115"/>
    </location>
</feature>
<sequence>MTGAKSTRSRSGTDDYVTISAKDLEELIKKAVSDAIVDATRDLIQKVDDLKQEILILKHSRFVDTTENDDEDLNESDTSTDTVITREPKKVIKNKKKKQKKPKQTQLTDNTQERKSTLVIRGNEQLNSGSVNSFSAAAKRAWIYVGRTRADTTPQQVNNYLTNKYDGYEFIVEALPKREDASSISFKVGADITLLNDLYKPENWPKDVLIKKFEFFRHKKQRQFNN</sequence>
<feature type="compositionally biased region" description="Acidic residues" evidence="1">
    <location>
        <begin position="66"/>
        <end position="75"/>
    </location>
</feature>
<evidence type="ECO:0000313" key="2">
    <source>
        <dbReference type="EMBL" id="KAJ3655636.1"/>
    </source>
</evidence>
<protein>
    <submittedName>
        <fullName evidence="2">Uncharacterized protein</fullName>
    </submittedName>
</protein>
<organism evidence="2 3">
    <name type="scientific">Zophobas morio</name>
    <dbReference type="NCBI Taxonomy" id="2755281"/>
    <lineage>
        <taxon>Eukaryota</taxon>
        <taxon>Metazoa</taxon>
        <taxon>Ecdysozoa</taxon>
        <taxon>Arthropoda</taxon>
        <taxon>Hexapoda</taxon>
        <taxon>Insecta</taxon>
        <taxon>Pterygota</taxon>
        <taxon>Neoptera</taxon>
        <taxon>Endopterygota</taxon>
        <taxon>Coleoptera</taxon>
        <taxon>Polyphaga</taxon>
        <taxon>Cucujiformia</taxon>
        <taxon>Tenebrionidae</taxon>
        <taxon>Zophobas</taxon>
    </lineage>
</organism>
<gene>
    <name evidence="2" type="ORF">Zmor_014757</name>
</gene>
<evidence type="ECO:0000256" key="1">
    <source>
        <dbReference type="SAM" id="MobiDB-lite"/>
    </source>
</evidence>
<feature type="compositionally biased region" description="Basic residues" evidence="1">
    <location>
        <begin position="91"/>
        <end position="103"/>
    </location>
</feature>
<dbReference type="Proteomes" id="UP001168821">
    <property type="component" value="Unassembled WGS sequence"/>
</dbReference>
<reference evidence="2" key="1">
    <citation type="journal article" date="2023" name="G3 (Bethesda)">
        <title>Whole genome assemblies of Zophobas morio and Tenebrio molitor.</title>
        <authorList>
            <person name="Kaur S."/>
            <person name="Stinson S.A."/>
            <person name="diCenzo G.C."/>
        </authorList>
    </citation>
    <scope>NUCLEOTIDE SEQUENCE</scope>
    <source>
        <strain evidence="2">QUZm001</strain>
    </source>
</reference>
<comment type="caution">
    <text evidence="2">The sequence shown here is derived from an EMBL/GenBank/DDBJ whole genome shotgun (WGS) entry which is preliminary data.</text>
</comment>